<organism evidence="1 2">
    <name type="scientific">Ascaris lumbricoides</name>
    <name type="common">Giant roundworm</name>
    <dbReference type="NCBI Taxonomy" id="6252"/>
    <lineage>
        <taxon>Eukaryota</taxon>
        <taxon>Metazoa</taxon>
        <taxon>Ecdysozoa</taxon>
        <taxon>Nematoda</taxon>
        <taxon>Chromadorea</taxon>
        <taxon>Rhabditida</taxon>
        <taxon>Spirurina</taxon>
        <taxon>Ascaridomorpha</taxon>
        <taxon>Ascaridoidea</taxon>
        <taxon>Ascarididae</taxon>
        <taxon>Ascaris</taxon>
    </lineage>
</organism>
<dbReference type="Proteomes" id="UP000036681">
    <property type="component" value="Unplaced"/>
</dbReference>
<dbReference type="AlphaFoldDB" id="A0A9J2PP12"/>
<name>A0A9J2PP12_ASCLU</name>
<sequence>MSVAVVLLAIFGSIVAFLYFKKLICVEESALRPKTNPAEPRTRESRLPCTAKEPTKLKTTLEETANIEHVPDIPERIEGGTAVVAIGSMVHLPDLQGGFAAMSAKFNMMATPQWSILCESENSADKAWLSNEVRYR</sequence>
<accession>A0A9J2PP12</accession>
<evidence type="ECO:0000313" key="2">
    <source>
        <dbReference type="WBParaSite" id="ALUE_0001170201-mRNA-1"/>
    </source>
</evidence>
<proteinExistence type="predicted"/>
<keyword evidence="1" id="KW-1185">Reference proteome</keyword>
<reference evidence="2" key="1">
    <citation type="submission" date="2023-03" db="UniProtKB">
        <authorList>
            <consortium name="WormBaseParasite"/>
        </authorList>
    </citation>
    <scope>IDENTIFICATION</scope>
</reference>
<protein>
    <submittedName>
        <fullName evidence="2">Uncharacterized protein</fullName>
    </submittedName>
</protein>
<dbReference type="WBParaSite" id="ALUE_0001170201-mRNA-1">
    <property type="protein sequence ID" value="ALUE_0001170201-mRNA-1"/>
    <property type="gene ID" value="ALUE_0001170201"/>
</dbReference>
<evidence type="ECO:0000313" key="1">
    <source>
        <dbReference type="Proteomes" id="UP000036681"/>
    </source>
</evidence>